<dbReference type="Proteomes" id="UP000016412">
    <property type="component" value="Unassembled WGS sequence"/>
</dbReference>
<sequence length="706" mass="77101">MKTTVAKTQKTVPAKKLPGLLKKSYTRKQFEKKILKKIYVAADKEFINNYFTADADKTDSVRIPKNSEIVKADFIRLKTIAKEIRQQKFGIKLIPLAALVGAIVAVCVVVGMFKNIIVKRAIVAGMQSAFQAKTDIGYLDFQIFGAKLTIKDLQQANKNDVMKNIFQVGEITFDFNLTELLCGKFDAENITVADVLIGTERKTSGYIPIKQKREEKQNESRIADMQKALLADVQKTLSDTFAEYNPQTIIENVESNLKSPAMAESTKTAIEETVAKWKDTPQSMEKSIREFSSSVDTLIKTDWAGVKDPVKLKEALDAINAAVVQGKNIKTQTEKIAADFKSDTETAERLSKEIGAAIASDKALIDKEIAKFKTLKNDGIGGVFNKVLTAFMYNLFGTYYPYVQKGIDTALQFKSKAAPKPAKKKAKKVSRRMKGTDIYYKNDTVPKFLIENAYGSGANWSVSAKEVSSDPDKRGKPAELSAAFAVKGIDNAISAVIDGRRKTDNPLLSAKYSGSGFPLSLKIDDAYSLAARSSALSCTVLGDDDGSFRVQGALDMRGMKIATPSFEPAPVYEIYRKATERFTALKVGFTAGYALESGIVLSIDTDAAERFAEIFQSMLASELTSLTASAREKVNELLAEKTGGVSAEIAKLTDIQNGIKLQEANFGDMNAALEKAQRDILKQLAGQAGSDAVQKAAGALKGLFGR</sequence>
<keyword evidence="1" id="KW-0812">Transmembrane</keyword>
<keyword evidence="1" id="KW-0472">Membrane</keyword>
<keyword evidence="1" id="KW-1133">Transmembrane helix</keyword>
<name>U2KVZ4_TRESO</name>
<dbReference type="InterPro" id="IPR019934">
    <property type="entry name" value="CHP03545"/>
</dbReference>
<dbReference type="Proteomes" id="UP000016646">
    <property type="component" value="Unassembled WGS sequence"/>
</dbReference>
<reference evidence="4 5" key="1">
    <citation type="submission" date="2013-08" db="EMBL/GenBank/DDBJ databases">
        <authorList>
            <person name="Durkin A.S."/>
            <person name="Haft D.R."/>
            <person name="McCorrison J."/>
            <person name="Torralba M."/>
            <person name="Gillis M."/>
            <person name="Haft D.H."/>
            <person name="Methe B."/>
            <person name="Sutton G."/>
            <person name="Nelson K.E."/>
        </authorList>
    </citation>
    <scope>NUCLEOTIDE SEQUENCE [LARGE SCALE GENOMIC DNA]</scope>
    <source>
        <strain evidence="3 5">ATCC 35536</strain>
        <strain evidence="2 4">VPI DR56BR1116</strain>
    </source>
</reference>
<dbReference type="EMBL" id="AUZJ01000009">
    <property type="protein sequence ID" value="ERF61653.1"/>
    <property type="molecule type" value="Genomic_DNA"/>
</dbReference>
<evidence type="ECO:0000313" key="2">
    <source>
        <dbReference type="EMBL" id="ERF61653.1"/>
    </source>
</evidence>
<dbReference type="EMBL" id="AVQI01000050">
    <property type="protein sequence ID" value="ERK02617.1"/>
    <property type="molecule type" value="Genomic_DNA"/>
</dbReference>
<gene>
    <name evidence="3" type="ORF">HMPREF0860_0156</name>
    <name evidence="2" type="ORF">HMPREF1325_2403</name>
</gene>
<keyword evidence="5" id="KW-1185">Reference proteome</keyword>
<dbReference type="eggNOG" id="COG1196">
    <property type="taxonomic scope" value="Bacteria"/>
</dbReference>
<evidence type="ECO:0000256" key="1">
    <source>
        <dbReference type="SAM" id="Phobius"/>
    </source>
</evidence>
<dbReference type="STRING" id="1125725.HMPREF1325_2403"/>
<proteinExistence type="predicted"/>
<organism evidence="2 4">
    <name type="scientific">Treponema socranskii subsp. socranskii VPI DR56BR1116 = ATCC 35536</name>
    <dbReference type="NCBI Taxonomy" id="1125725"/>
    <lineage>
        <taxon>Bacteria</taxon>
        <taxon>Pseudomonadati</taxon>
        <taxon>Spirochaetota</taxon>
        <taxon>Spirochaetia</taxon>
        <taxon>Spirochaetales</taxon>
        <taxon>Treponemataceae</taxon>
        <taxon>Treponema</taxon>
    </lineage>
</organism>
<evidence type="ECO:0000313" key="3">
    <source>
        <dbReference type="EMBL" id="ERK02617.1"/>
    </source>
</evidence>
<evidence type="ECO:0000313" key="4">
    <source>
        <dbReference type="Proteomes" id="UP000016412"/>
    </source>
</evidence>
<protein>
    <submittedName>
        <fullName evidence="2">TIGR03545 family protein</fullName>
    </submittedName>
</protein>
<dbReference type="AlphaFoldDB" id="U2KVZ4"/>
<dbReference type="OrthoDB" id="366311at2"/>
<comment type="caution">
    <text evidence="2">The sequence shown here is derived from an EMBL/GenBank/DDBJ whole genome shotgun (WGS) entry which is preliminary data.</text>
</comment>
<evidence type="ECO:0000313" key="5">
    <source>
        <dbReference type="Proteomes" id="UP000016646"/>
    </source>
</evidence>
<dbReference type="PATRIC" id="fig|1125725.3.peg.473"/>
<feature type="transmembrane region" description="Helical" evidence="1">
    <location>
        <begin position="93"/>
        <end position="113"/>
    </location>
</feature>
<dbReference type="NCBIfam" id="TIGR03545">
    <property type="entry name" value="TIGR03545 family protein"/>
    <property type="match status" value="1"/>
</dbReference>
<accession>U2KVZ4</accession>
<dbReference type="RefSeq" id="WP_021329529.1">
    <property type="nucleotide sequence ID" value="NZ_AUZJ01000009.1"/>
</dbReference>